<dbReference type="Proteomes" id="UP000235387">
    <property type="component" value="Unassembled WGS sequence"/>
</dbReference>
<evidence type="ECO:0000313" key="2">
    <source>
        <dbReference type="Proteomes" id="UP000235387"/>
    </source>
</evidence>
<dbReference type="AlphaFoldDB" id="A0A2N7LBL6"/>
<dbReference type="RefSeq" id="WP_102390746.1">
    <property type="nucleotide sequence ID" value="NZ_MDAL01000017.1"/>
</dbReference>
<reference evidence="2" key="1">
    <citation type="submission" date="2016-07" db="EMBL/GenBank/DDBJ databases">
        <title>Nontailed viruses are major unrecognized killers of bacteria in the ocean.</title>
        <authorList>
            <person name="Kauffman K."/>
            <person name="Hussain F."/>
            <person name="Yang J."/>
            <person name="Arevalo P."/>
            <person name="Brown J."/>
            <person name="Cutler M."/>
            <person name="Kelly L."/>
            <person name="Polz M.F."/>
        </authorList>
    </citation>
    <scope>NUCLEOTIDE SEQUENCE [LARGE SCALE GENOMIC DNA]</scope>
    <source>
        <strain evidence="2">10N.261.45.A10</strain>
    </source>
</reference>
<protein>
    <recommendedName>
        <fullName evidence="3">Lipoprotein</fullName>
    </recommendedName>
</protein>
<accession>A0A2N7LBL6</accession>
<comment type="caution">
    <text evidence="1">The sequence shown here is derived from an EMBL/GenBank/DDBJ whole genome shotgun (WGS) entry which is preliminary data.</text>
</comment>
<gene>
    <name evidence="1" type="ORF">BCT23_14395</name>
</gene>
<dbReference type="PROSITE" id="PS51257">
    <property type="entry name" value="PROKAR_LIPOPROTEIN"/>
    <property type="match status" value="1"/>
</dbReference>
<evidence type="ECO:0000313" key="1">
    <source>
        <dbReference type="EMBL" id="PMN92665.1"/>
    </source>
</evidence>
<organism evidence="1 2">
    <name type="scientific">Enterovibrio norvegicus</name>
    <dbReference type="NCBI Taxonomy" id="188144"/>
    <lineage>
        <taxon>Bacteria</taxon>
        <taxon>Pseudomonadati</taxon>
        <taxon>Pseudomonadota</taxon>
        <taxon>Gammaproteobacteria</taxon>
        <taxon>Vibrionales</taxon>
        <taxon>Vibrionaceae</taxon>
        <taxon>Enterovibrio</taxon>
    </lineage>
</organism>
<dbReference type="EMBL" id="MDAL01000017">
    <property type="protein sequence ID" value="PMN92665.1"/>
    <property type="molecule type" value="Genomic_DNA"/>
</dbReference>
<evidence type="ECO:0008006" key="3">
    <source>
        <dbReference type="Google" id="ProtNLM"/>
    </source>
</evidence>
<proteinExistence type="predicted"/>
<name>A0A2N7LBL6_9GAMM</name>
<sequence>MKFNIFVLLFLLAGCTTLKPYENPESGSLAQLTLPSMYKDNLAGLLPWKKNYLFAIADESDCGYMYEIAESNSGEAVTYNVPADEKIFVYLYMSLGAKTCSTTGYFVAEENKEYFADGGVVVDVCVLAVTENVQGQKDPVELKGAFMADDYLGQLCVTK</sequence>